<feature type="domain" description="Essential protein Yae1 N-terminal" evidence="2">
    <location>
        <begin position="20"/>
        <end position="58"/>
    </location>
</feature>
<dbReference type="PANTHER" id="PTHR28532:SF1">
    <property type="entry name" value="ORAL CANCER OVEREXPRESSED 1"/>
    <property type="match status" value="1"/>
</dbReference>
<dbReference type="Proteomes" id="UP000825438">
    <property type="component" value="Chromosome I"/>
</dbReference>
<protein>
    <recommendedName>
        <fullName evidence="2">Essential protein Yae1 N-terminal domain-containing protein</fullName>
    </recommendedName>
</protein>
<dbReference type="PANTHER" id="PTHR28532">
    <property type="entry name" value="GEO13458P1"/>
    <property type="match status" value="1"/>
</dbReference>
<dbReference type="EMBL" id="CP076749">
    <property type="protein sequence ID" value="QWW22764.1"/>
    <property type="molecule type" value="Genomic_DNA"/>
</dbReference>
<dbReference type="InterPro" id="IPR052436">
    <property type="entry name" value="LTO1_adapter"/>
</dbReference>
<evidence type="ECO:0000259" key="2">
    <source>
        <dbReference type="Pfam" id="PF09811"/>
    </source>
</evidence>
<dbReference type="Pfam" id="PF09811">
    <property type="entry name" value="Yae1_N"/>
    <property type="match status" value="1"/>
</dbReference>
<reference evidence="3" key="1">
    <citation type="submission" date="2021-06" db="EMBL/GenBank/DDBJ databases">
        <title>Candida auris outbreak in lebanese hospital.</title>
        <authorList>
            <person name="Finianos M."/>
        </authorList>
    </citation>
    <scope>NUCLEOTIDE SEQUENCE</scope>
    <source>
        <strain evidence="3">CA7LBN</strain>
    </source>
</reference>
<accession>A0A8F2VZI6</accession>
<gene>
    <name evidence="3" type="ORF">CA7LBN_001511</name>
</gene>
<organism evidence="3">
    <name type="scientific">Candidozyma auris</name>
    <name type="common">Yeast</name>
    <name type="synonym">Candida auris</name>
    <dbReference type="NCBI Taxonomy" id="498019"/>
    <lineage>
        <taxon>Eukaryota</taxon>
        <taxon>Fungi</taxon>
        <taxon>Dikarya</taxon>
        <taxon>Ascomycota</taxon>
        <taxon>Saccharomycotina</taxon>
        <taxon>Pichiomycetes</taxon>
        <taxon>Metschnikowiaceae</taxon>
        <taxon>Candidozyma</taxon>
    </lineage>
</organism>
<name>A0A8F2VZI6_CANAR</name>
<proteinExistence type="inferred from homology"/>
<evidence type="ECO:0000313" key="3">
    <source>
        <dbReference type="EMBL" id="QWW22764.1"/>
    </source>
</evidence>
<evidence type="ECO:0000256" key="1">
    <source>
        <dbReference type="ARBA" id="ARBA00038090"/>
    </source>
</evidence>
<dbReference type="InterPro" id="IPR019191">
    <property type="entry name" value="Essential_protein_Yae1_N"/>
</dbReference>
<dbReference type="AlphaFoldDB" id="A0A8F2VZI6"/>
<comment type="similarity">
    <text evidence="1">Belongs to the LTO1 family.</text>
</comment>
<sequence length="125" mass="14014">MADITLDDVLDLENEFYKEGFTEGQEKSVRDNFLEGKAYGLQTGFQRFLVLGYIQGLLKDIIKDIPLTNGDKEVAKYELAIGKARNKVRVLASITKSSEKIAKLDNLIKEVGGALQVSENVDEMW</sequence>